<dbReference type="AlphaFoldDB" id="A0A4S8HKR7"/>
<feature type="signal peptide" evidence="1">
    <location>
        <begin position="1"/>
        <end position="31"/>
    </location>
</feature>
<dbReference type="OrthoDB" id="668468at2"/>
<dbReference type="Proteomes" id="UP000306918">
    <property type="component" value="Unassembled WGS sequence"/>
</dbReference>
<protein>
    <submittedName>
        <fullName evidence="2">Uncharacterized protein</fullName>
    </submittedName>
</protein>
<evidence type="ECO:0000313" key="2">
    <source>
        <dbReference type="EMBL" id="THU35880.1"/>
    </source>
</evidence>
<keyword evidence="1" id="KW-0732">Signal</keyword>
<comment type="caution">
    <text evidence="2">The sequence shown here is derived from an EMBL/GenBank/DDBJ whole genome shotgun (WGS) entry which is preliminary data.</text>
</comment>
<feature type="chain" id="PRO_5020389206" evidence="1">
    <location>
        <begin position="32"/>
        <end position="137"/>
    </location>
</feature>
<accession>A0A4S8HKR7</accession>
<reference evidence="2 3" key="1">
    <citation type="submission" date="2019-04" db="EMBL/GenBank/DDBJ databases">
        <title>Niastella caeni sp. nov., isolated from activated sludge.</title>
        <authorList>
            <person name="Sheng M."/>
        </authorList>
    </citation>
    <scope>NUCLEOTIDE SEQUENCE [LARGE SCALE GENOMIC DNA]</scope>
    <source>
        <strain evidence="2 3">HX-2-15</strain>
    </source>
</reference>
<proteinExistence type="predicted"/>
<keyword evidence="3" id="KW-1185">Reference proteome</keyword>
<sequence>MKTIMLNAFSLGKKIAIMLLVVLVTLTSATAKVSDTAFDDDENASVSCLKMEEGQVYFNVKFENADGGRFDVLVYDVNGDNLYRASFTGKNFNKVFRAPVDNGKLVIVIRDNKDKANHKFELSTESKMIQQILVQRL</sequence>
<gene>
    <name evidence="2" type="ORF">FAM09_21030</name>
</gene>
<evidence type="ECO:0000256" key="1">
    <source>
        <dbReference type="SAM" id="SignalP"/>
    </source>
</evidence>
<organism evidence="2 3">
    <name type="scientific">Niastella caeni</name>
    <dbReference type="NCBI Taxonomy" id="2569763"/>
    <lineage>
        <taxon>Bacteria</taxon>
        <taxon>Pseudomonadati</taxon>
        <taxon>Bacteroidota</taxon>
        <taxon>Chitinophagia</taxon>
        <taxon>Chitinophagales</taxon>
        <taxon>Chitinophagaceae</taxon>
        <taxon>Niastella</taxon>
    </lineage>
</organism>
<evidence type="ECO:0000313" key="3">
    <source>
        <dbReference type="Proteomes" id="UP000306918"/>
    </source>
</evidence>
<dbReference type="RefSeq" id="WP_136579121.1">
    <property type="nucleotide sequence ID" value="NZ_STFF01000006.1"/>
</dbReference>
<name>A0A4S8HKR7_9BACT</name>
<dbReference type="EMBL" id="STFF01000006">
    <property type="protein sequence ID" value="THU35880.1"/>
    <property type="molecule type" value="Genomic_DNA"/>
</dbReference>